<organism evidence="1">
    <name type="scientific">Rhizophagus irregularis (strain DAOM 181602 / DAOM 197198 / MUCL 43194)</name>
    <name type="common">Arbuscular mycorrhizal fungus</name>
    <name type="synonym">Glomus intraradices</name>
    <dbReference type="NCBI Taxonomy" id="747089"/>
    <lineage>
        <taxon>Eukaryota</taxon>
        <taxon>Fungi</taxon>
        <taxon>Fungi incertae sedis</taxon>
        <taxon>Mucoromycota</taxon>
        <taxon>Glomeromycotina</taxon>
        <taxon>Glomeromycetes</taxon>
        <taxon>Glomerales</taxon>
        <taxon>Glomeraceae</taxon>
        <taxon>Rhizophagus</taxon>
    </lineage>
</organism>
<protein>
    <submittedName>
        <fullName evidence="1">Uncharacterized protein</fullName>
    </submittedName>
</protein>
<dbReference type="AlphaFoldDB" id="U9TI61"/>
<sequence length="101" mass="11705">MDFEIKEDFGIDFGITNRMLSESTISTLFLFFQEYQDLSMVFKITGRYNVSNFQHYLQRHKCKDVRTTLCCLSALPKISGSHEKLNVMNQNLCELKIGGLI</sequence>
<reference evidence="1" key="1">
    <citation type="submission" date="2013-07" db="EMBL/GenBank/DDBJ databases">
        <title>The genome of an arbuscular mycorrhizal fungus provides insights into the evolution of the oldest plant symbiosis.</title>
        <authorList>
            <consortium name="DOE Joint Genome Institute"/>
            <person name="Tisserant E."/>
            <person name="Malbreil M."/>
            <person name="Kuo A."/>
            <person name="Kohler A."/>
            <person name="Symeonidi A."/>
            <person name="Balestrini R."/>
            <person name="Charron P."/>
            <person name="Duensing N."/>
            <person name="Frei-dit-Frey N."/>
            <person name="Gianinazzi-Pearson V."/>
            <person name="Gilbert B."/>
            <person name="Handa Y."/>
            <person name="Hijri M."/>
            <person name="Kaul R."/>
            <person name="Kawaguchi M."/>
            <person name="Krajinski F."/>
            <person name="Lammers P."/>
            <person name="Lapierre D."/>
            <person name="Masclaux F.G."/>
            <person name="Murat C."/>
            <person name="Morin E."/>
            <person name="Ndikumana S."/>
            <person name="Pagni M."/>
            <person name="Petitpierre D."/>
            <person name="Requena N."/>
            <person name="Rosikiewicz P."/>
            <person name="Riley R."/>
            <person name="Saito K."/>
            <person name="San Clemente H."/>
            <person name="Shapiro H."/>
            <person name="van Tuinen D."/>
            <person name="Becard G."/>
            <person name="Bonfante P."/>
            <person name="Paszkowski U."/>
            <person name="Shachar-Hill Y."/>
            <person name="Young J.P."/>
            <person name="Sanders I.R."/>
            <person name="Henrissat B."/>
            <person name="Rensing S.A."/>
            <person name="Grigoriev I.V."/>
            <person name="Corradi N."/>
            <person name="Roux C."/>
            <person name="Martin F."/>
        </authorList>
    </citation>
    <scope>NUCLEOTIDE SEQUENCE</scope>
    <source>
        <strain evidence="1">DAOM 197198</strain>
    </source>
</reference>
<dbReference type="HOGENOM" id="CLU_2293156_0_0_1"/>
<accession>U9TI61</accession>
<dbReference type="EMBL" id="KI289818">
    <property type="protein sequence ID" value="ESA07864.1"/>
    <property type="molecule type" value="Genomic_DNA"/>
</dbReference>
<proteinExistence type="predicted"/>
<gene>
    <name evidence="1" type="ORF">GLOINDRAFT_98566</name>
</gene>
<name>U9TI61_RHIID</name>
<evidence type="ECO:0000313" key="1">
    <source>
        <dbReference type="EMBL" id="ESA07864.1"/>
    </source>
</evidence>